<proteinExistence type="inferred from homology"/>
<protein>
    <submittedName>
        <fullName evidence="9">Tyrosine recombinase XerD</fullName>
    </submittedName>
</protein>
<dbReference type="InterPro" id="IPR010998">
    <property type="entry name" value="Integrase_recombinase_N"/>
</dbReference>
<dbReference type="InterPro" id="IPR050090">
    <property type="entry name" value="Tyrosine_recombinase_XerCD"/>
</dbReference>
<dbReference type="InterPro" id="IPR013762">
    <property type="entry name" value="Integrase-like_cat_sf"/>
</dbReference>
<dbReference type="PANTHER" id="PTHR30349:SF41">
    <property type="entry name" value="INTEGRASE_RECOMBINASE PROTEIN MJ0367-RELATED"/>
    <property type="match status" value="1"/>
</dbReference>
<dbReference type="Pfam" id="PF00589">
    <property type="entry name" value="Phage_integrase"/>
    <property type="match status" value="1"/>
</dbReference>
<keyword evidence="3 5" id="KW-0238">DNA-binding</keyword>
<keyword evidence="2" id="KW-0229">DNA integration</keyword>
<evidence type="ECO:0000256" key="5">
    <source>
        <dbReference type="PROSITE-ProRule" id="PRU01248"/>
    </source>
</evidence>
<feature type="domain" description="Tyr recombinase" evidence="7">
    <location>
        <begin position="124"/>
        <end position="298"/>
    </location>
</feature>
<dbReference type="InterPro" id="IPR002104">
    <property type="entry name" value="Integrase_catalytic"/>
</dbReference>
<dbReference type="Proteomes" id="UP000315003">
    <property type="component" value="Chromosome"/>
</dbReference>
<dbReference type="GO" id="GO:0003677">
    <property type="term" value="F:DNA binding"/>
    <property type="evidence" value="ECO:0007669"/>
    <property type="project" value="UniProtKB-UniRule"/>
</dbReference>
<dbReference type="Gene3D" id="1.10.443.10">
    <property type="entry name" value="Intergrase catalytic core"/>
    <property type="match status" value="1"/>
</dbReference>
<reference evidence="9 10" key="1">
    <citation type="submission" date="2019-02" db="EMBL/GenBank/DDBJ databases">
        <title>Deep-cultivation of Planctomycetes and their phenomic and genomic characterization uncovers novel biology.</title>
        <authorList>
            <person name="Wiegand S."/>
            <person name="Jogler M."/>
            <person name="Boedeker C."/>
            <person name="Pinto D."/>
            <person name="Vollmers J."/>
            <person name="Rivas-Marin E."/>
            <person name="Kohn T."/>
            <person name="Peeters S.H."/>
            <person name="Heuer A."/>
            <person name="Rast P."/>
            <person name="Oberbeckmann S."/>
            <person name="Bunk B."/>
            <person name="Jeske O."/>
            <person name="Meyerdierks A."/>
            <person name="Storesund J.E."/>
            <person name="Kallscheuer N."/>
            <person name="Luecker S."/>
            <person name="Lage O.M."/>
            <person name="Pohl T."/>
            <person name="Merkel B.J."/>
            <person name="Hornburger P."/>
            <person name="Mueller R.-W."/>
            <person name="Bruemmer F."/>
            <person name="Labrenz M."/>
            <person name="Spormann A.M."/>
            <person name="Op den Camp H."/>
            <person name="Overmann J."/>
            <person name="Amann R."/>
            <person name="Jetten M.S.M."/>
            <person name="Mascher T."/>
            <person name="Medema M.H."/>
            <person name="Devos D.P."/>
            <person name="Kaster A.-K."/>
            <person name="Ovreas L."/>
            <person name="Rohde M."/>
            <person name="Galperin M.Y."/>
            <person name="Jogler C."/>
        </authorList>
    </citation>
    <scope>NUCLEOTIDE SEQUENCE [LARGE SCALE GENOMIC DNA]</scope>
    <source>
        <strain evidence="9 10">SV_7m_r</strain>
    </source>
</reference>
<dbReference type="PROSITE" id="PS51900">
    <property type="entry name" value="CB"/>
    <property type="match status" value="1"/>
</dbReference>
<dbReference type="OrthoDB" id="283809at2"/>
<evidence type="ECO:0000256" key="1">
    <source>
        <dbReference type="ARBA" id="ARBA00008857"/>
    </source>
</evidence>
<dbReference type="GO" id="GO:0006310">
    <property type="term" value="P:DNA recombination"/>
    <property type="evidence" value="ECO:0007669"/>
    <property type="project" value="UniProtKB-KW"/>
</dbReference>
<evidence type="ECO:0000256" key="6">
    <source>
        <dbReference type="SAM" id="MobiDB-lite"/>
    </source>
</evidence>
<evidence type="ECO:0000259" key="7">
    <source>
        <dbReference type="PROSITE" id="PS51898"/>
    </source>
</evidence>
<dbReference type="Gene3D" id="1.10.150.130">
    <property type="match status" value="1"/>
</dbReference>
<keyword evidence="4" id="KW-0233">DNA recombination</keyword>
<dbReference type="InterPro" id="IPR004107">
    <property type="entry name" value="Integrase_SAM-like_N"/>
</dbReference>
<dbReference type="SUPFAM" id="SSF56349">
    <property type="entry name" value="DNA breaking-rejoining enzymes"/>
    <property type="match status" value="1"/>
</dbReference>
<dbReference type="GO" id="GO:0015074">
    <property type="term" value="P:DNA integration"/>
    <property type="evidence" value="ECO:0007669"/>
    <property type="project" value="UniProtKB-KW"/>
</dbReference>
<evidence type="ECO:0000313" key="9">
    <source>
        <dbReference type="EMBL" id="QDT59426.1"/>
    </source>
</evidence>
<evidence type="ECO:0000313" key="10">
    <source>
        <dbReference type="Proteomes" id="UP000315003"/>
    </source>
</evidence>
<dbReference type="InterPro" id="IPR011010">
    <property type="entry name" value="DNA_brk_join_enz"/>
</dbReference>
<feature type="domain" description="Core-binding (CB)" evidence="8">
    <location>
        <begin position="27"/>
        <end position="103"/>
    </location>
</feature>
<dbReference type="RefSeq" id="WP_145271297.1">
    <property type="nucleotide sequence ID" value="NZ_CP036272.1"/>
</dbReference>
<accession>A0A517STH2</accession>
<gene>
    <name evidence="9" type="primary">xerD_2</name>
    <name evidence="9" type="ORF">SV7mr_19330</name>
</gene>
<comment type="similarity">
    <text evidence="1">Belongs to the 'phage' integrase family.</text>
</comment>
<organism evidence="9 10">
    <name type="scientific">Stieleria bergensis</name>
    <dbReference type="NCBI Taxonomy" id="2528025"/>
    <lineage>
        <taxon>Bacteria</taxon>
        <taxon>Pseudomonadati</taxon>
        <taxon>Planctomycetota</taxon>
        <taxon>Planctomycetia</taxon>
        <taxon>Pirellulales</taxon>
        <taxon>Pirellulaceae</taxon>
        <taxon>Stieleria</taxon>
    </lineage>
</organism>
<dbReference type="PROSITE" id="PS51898">
    <property type="entry name" value="TYR_RECOMBINASE"/>
    <property type="match status" value="1"/>
</dbReference>
<sequence>MLHSSESKTELVATEQPPSSLRPQQADNDAHLVELWLHGRGENTLEAYERDAAQFLDHVAKPLHSITLSDLQGFADNLSAQDLKPSSIYRKLSAVKSLFAFGHRLGYLLFDTARPLVLPSFPNELAERILEETEVLRMIALENNPRNKAILLTFYAGGFRVSEVAALKWKHLQSRDEAGQITVFAKGGKTNSVLIPATVWSQLVALHADESGESPVFRSRKKGHLSECQIWRIVRKAAERAGIEKAVSCHWLRHAHASHSLDRGAPIHLVQQTLNHSSVATTSKYLHARPNDSSGNYLPLGGS</sequence>
<dbReference type="EMBL" id="CP036272">
    <property type="protein sequence ID" value="QDT59426.1"/>
    <property type="molecule type" value="Genomic_DNA"/>
</dbReference>
<dbReference type="PANTHER" id="PTHR30349">
    <property type="entry name" value="PHAGE INTEGRASE-RELATED"/>
    <property type="match status" value="1"/>
</dbReference>
<evidence type="ECO:0000256" key="4">
    <source>
        <dbReference type="ARBA" id="ARBA00023172"/>
    </source>
</evidence>
<dbReference type="InterPro" id="IPR044068">
    <property type="entry name" value="CB"/>
</dbReference>
<feature type="region of interest" description="Disordered" evidence="6">
    <location>
        <begin position="1"/>
        <end position="25"/>
    </location>
</feature>
<feature type="compositionally biased region" description="Polar residues" evidence="6">
    <location>
        <begin position="16"/>
        <end position="25"/>
    </location>
</feature>
<keyword evidence="10" id="KW-1185">Reference proteome</keyword>
<evidence type="ECO:0000256" key="3">
    <source>
        <dbReference type="ARBA" id="ARBA00023125"/>
    </source>
</evidence>
<evidence type="ECO:0000259" key="8">
    <source>
        <dbReference type="PROSITE" id="PS51900"/>
    </source>
</evidence>
<dbReference type="Pfam" id="PF02899">
    <property type="entry name" value="Phage_int_SAM_1"/>
    <property type="match status" value="1"/>
</dbReference>
<dbReference type="AlphaFoldDB" id="A0A517STH2"/>
<evidence type="ECO:0000256" key="2">
    <source>
        <dbReference type="ARBA" id="ARBA00022908"/>
    </source>
</evidence>
<name>A0A517STH2_9BACT</name>